<dbReference type="AlphaFoldDB" id="A0A8X6VTA7"/>
<sequence>MGRNDVAIKRCCREWVDSSRFRRHDGSGRSRATADRVDILIWCLARSGWNHTDWGCTMFSDKSRFQLCPDNNRRRVWRHQGKRADPAFSIARHTSPQPGVIVWRAISFDSRTPLGVIRGTLAAL</sequence>
<evidence type="ECO:0000313" key="1">
    <source>
        <dbReference type="EMBL" id="GFY21860.1"/>
    </source>
</evidence>
<dbReference type="Gene3D" id="3.30.420.10">
    <property type="entry name" value="Ribonuclease H-like superfamily/Ribonuclease H"/>
    <property type="match status" value="1"/>
</dbReference>
<gene>
    <name evidence="1" type="ORF">TNCV_3295041</name>
</gene>
<accession>A0A8X6VTA7</accession>
<reference evidence="1" key="1">
    <citation type="submission" date="2020-08" db="EMBL/GenBank/DDBJ databases">
        <title>Multicomponent nature underlies the extraordinary mechanical properties of spider dragline silk.</title>
        <authorList>
            <person name="Kono N."/>
            <person name="Nakamura H."/>
            <person name="Mori M."/>
            <person name="Yoshida Y."/>
            <person name="Ohtoshi R."/>
            <person name="Malay A.D."/>
            <person name="Moran D.A.P."/>
            <person name="Tomita M."/>
            <person name="Numata K."/>
            <person name="Arakawa K."/>
        </authorList>
    </citation>
    <scope>NUCLEOTIDE SEQUENCE</scope>
</reference>
<name>A0A8X6VTA7_TRICX</name>
<organism evidence="1 2">
    <name type="scientific">Trichonephila clavipes</name>
    <name type="common">Golden silk orbweaver</name>
    <name type="synonym">Nephila clavipes</name>
    <dbReference type="NCBI Taxonomy" id="2585209"/>
    <lineage>
        <taxon>Eukaryota</taxon>
        <taxon>Metazoa</taxon>
        <taxon>Ecdysozoa</taxon>
        <taxon>Arthropoda</taxon>
        <taxon>Chelicerata</taxon>
        <taxon>Arachnida</taxon>
        <taxon>Araneae</taxon>
        <taxon>Araneomorphae</taxon>
        <taxon>Entelegynae</taxon>
        <taxon>Araneoidea</taxon>
        <taxon>Nephilidae</taxon>
        <taxon>Trichonephila</taxon>
    </lineage>
</organism>
<protein>
    <submittedName>
        <fullName evidence="1">Transposable element Tc1 transposase</fullName>
    </submittedName>
</protein>
<evidence type="ECO:0000313" key="2">
    <source>
        <dbReference type="Proteomes" id="UP000887159"/>
    </source>
</evidence>
<dbReference type="InterPro" id="IPR036397">
    <property type="entry name" value="RNaseH_sf"/>
</dbReference>
<proteinExistence type="predicted"/>
<dbReference type="EMBL" id="BMAU01021359">
    <property type="protein sequence ID" value="GFY21860.1"/>
    <property type="molecule type" value="Genomic_DNA"/>
</dbReference>
<comment type="caution">
    <text evidence="1">The sequence shown here is derived from an EMBL/GenBank/DDBJ whole genome shotgun (WGS) entry which is preliminary data.</text>
</comment>
<keyword evidence="2" id="KW-1185">Reference proteome</keyword>
<dbReference type="GO" id="GO:0003676">
    <property type="term" value="F:nucleic acid binding"/>
    <property type="evidence" value="ECO:0007669"/>
    <property type="project" value="InterPro"/>
</dbReference>
<dbReference type="Proteomes" id="UP000887159">
    <property type="component" value="Unassembled WGS sequence"/>
</dbReference>